<sequence length="220" mass="24587">MSAQIFPRNANVIFMLSLIGLTLMSIGIIAALIGIYLSPWYTEVGDAKAQPIPFSHKHHVDELKIDCLYCHSTVEQAAHAGFPSTDTCMSCHSQIWTNSPLLEPARVSLQTGEPIVWNRIYDLPDFVFFNHSIHVAKGIGCASCHAGTDQQHLTAKAQALWMGWCLGCHRNPEEHIRPRDEIFNMAYNPLSLPLSERLALVAEYQIATDGRLTNCYACHR</sequence>
<keyword evidence="3" id="KW-1185">Reference proteome</keyword>
<dbReference type="CDD" id="cd08168">
    <property type="entry name" value="Cytochrom_C3"/>
    <property type="match status" value="1"/>
</dbReference>
<accession>A0A2A6RJZ6</accession>
<dbReference type="EMBL" id="NQWI01000036">
    <property type="protein sequence ID" value="PDW03225.1"/>
    <property type="molecule type" value="Genomic_DNA"/>
</dbReference>
<evidence type="ECO:0000313" key="2">
    <source>
        <dbReference type="EMBL" id="PDW03225.1"/>
    </source>
</evidence>
<dbReference type="PANTHER" id="PTHR39425">
    <property type="entry name" value="LIPOPROTEIN CYTOCHROME C"/>
    <property type="match status" value="1"/>
</dbReference>
<proteinExistence type="predicted"/>
<protein>
    <submittedName>
        <fullName evidence="2">Cytochrome C</fullName>
    </submittedName>
</protein>
<reference evidence="3" key="1">
    <citation type="submission" date="2017-08" db="EMBL/GenBank/DDBJ databases">
        <authorList>
            <person name="Grouzdev D.S."/>
            <person name="Gaisin V.A."/>
            <person name="Rysina M.S."/>
            <person name="Gorlenko V.M."/>
        </authorList>
    </citation>
    <scope>NUCLEOTIDE SEQUENCE [LARGE SCALE GENOMIC DNA]</scope>
    <source>
        <strain evidence="3">Kir15-3F</strain>
    </source>
</reference>
<organism evidence="2 3">
    <name type="scientific">Candidatus Viridilinea mediisalina</name>
    <dbReference type="NCBI Taxonomy" id="2024553"/>
    <lineage>
        <taxon>Bacteria</taxon>
        <taxon>Bacillati</taxon>
        <taxon>Chloroflexota</taxon>
        <taxon>Chloroflexia</taxon>
        <taxon>Chloroflexales</taxon>
        <taxon>Chloroflexineae</taxon>
        <taxon>Oscillochloridaceae</taxon>
        <taxon>Candidatus Viridilinea</taxon>
    </lineage>
</organism>
<dbReference type="InterPro" id="IPR036280">
    <property type="entry name" value="Multihaem_cyt_sf"/>
</dbReference>
<evidence type="ECO:0000313" key="3">
    <source>
        <dbReference type="Proteomes" id="UP000220527"/>
    </source>
</evidence>
<keyword evidence="1" id="KW-0812">Transmembrane</keyword>
<name>A0A2A6RJZ6_9CHLR</name>
<dbReference type="RefSeq" id="WP_097643945.1">
    <property type="nucleotide sequence ID" value="NZ_NQWI01000036.1"/>
</dbReference>
<gene>
    <name evidence="2" type="ORF">CJ255_09900</name>
</gene>
<keyword evidence="1" id="KW-1133">Transmembrane helix</keyword>
<keyword evidence="1" id="KW-0472">Membrane</keyword>
<dbReference type="Gene3D" id="3.90.10.10">
    <property type="entry name" value="Cytochrome C3"/>
    <property type="match status" value="2"/>
</dbReference>
<dbReference type="OrthoDB" id="9814800at2"/>
<evidence type="ECO:0000256" key="1">
    <source>
        <dbReference type="SAM" id="Phobius"/>
    </source>
</evidence>
<dbReference type="PANTHER" id="PTHR39425:SF1">
    <property type="entry name" value="CYTOCHROME C7-LIKE DOMAIN-CONTAINING PROTEIN"/>
    <property type="match status" value="1"/>
</dbReference>
<comment type="caution">
    <text evidence="2">The sequence shown here is derived from an EMBL/GenBank/DDBJ whole genome shotgun (WGS) entry which is preliminary data.</text>
</comment>
<feature type="transmembrane region" description="Helical" evidence="1">
    <location>
        <begin position="12"/>
        <end position="37"/>
    </location>
</feature>
<dbReference type="SUPFAM" id="SSF48695">
    <property type="entry name" value="Multiheme cytochromes"/>
    <property type="match status" value="1"/>
</dbReference>
<dbReference type="Proteomes" id="UP000220527">
    <property type="component" value="Unassembled WGS sequence"/>
</dbReference>
<dbReference type="AlphaFoldDB" id="A0A2A6RJZ6"/>